<dbReference type="InterPro" id="IPR050800">
    <property type="entry name" value="ARTD/PARP"/>
</dbReference>
<dbReference type="InterPro" id="IPR004102">
    <property type="entry name" value="Poly(ADP-ribose)pol_reg_dom"/>
</dbReference>
<dbReference type="Proteomes" id="UP000287033">
    <property type="component" value="Unassembled WGS sequence"/>
</dbReference>
<keyword evidence="2" id="KW-0328">Glycosyltransferase</keyword>
<dbReference type="SUPFAM" id="SSF47587">
    <property type="entry name" value="Domain of poly(ADP-ribose) polymerase"/>
    <property type="match status" value="1"/>
</dbReference>
<evidence type="ECO:0000256" key="1">
    <source>
        <dbReference type="ARBA" id="ARBA00012020"/>
    </source>
</evidence>
<dbReference type="Gene3D" id="1.20.142.10">
    <property type="entry name" value="Poly(ADP-ribose) polymerase, regulatory domain"/>
    <property type="match status" value="1"/>
</dbReference>
<evidence type="ECO:0000256" key="6">
    <source>
        <dbReference type="ARBA" id="ARBA00023204"/>
    </source>
</evidence>
<comment type="catalytic activity">
    <reaction evidence="7">
        <text>NAD(+) + (ADP-D-ribosyl)n-acceptor = nicotinamide + (ADP-D-ribosyl)n+1-acceptor + H(+).</text>
        <dbReference type="EC" id="2.4.2.30"/>
    </reaction>
</comment>
<keyword evidence="10" id="KW-1185">Reference proteome</keyword>
<dbReference type="EMBL" id="BEZZ01074076">
    <property type="protein sequence ID" value="GCC42119.1"/>
    <property type="molecule type" value="Genomic_DNA"/>
</dbReference>
<keyword evidence="3" id="KW-0808">Transferase</keyword>
<dbReference type="OrthoDB" id="429950at2759"/>
<keyword evidence="5" id="KW-0520">NAD</keyword>
<evidence type="ECO:0000313" key="10">
    <source>
        <dbReference type="Proteomes" id="UP000287033"/>
    </source>
</evidence>
<name>A0A401THJ6_CHIPU</name>
<feature type="domain" description="PARP alpha-helical" evidence="8">
    <location>
        <begin position="35"/>
        <end position="81"/>
    </location>
</feature>
<evidence type="ECO:0000259" key="8">
    <source>
        <dbReference type="PROSITE" id="PS51060"/>
    </source>
</evidence>
<comment type="caution">
    <text evidence="9">The sequence shown here is derived from an EMBL/GenBank/DDBJ whole genome shotgun (WGS) entry which is preliminary data.</text>
</comment>
<proteinExistence type="predicted"/>
<dbReference type="STRING" id="137246.A0A401THJ6"/>
<dbReference type="InterPro" id="IPR036616">
    <property type="entry name" value="Poly(ADP-ribose)pol_reg_dom_sf"/>
</dbReference>
<dbReference type="Pfam" id="PF02877">
    <property type="entry name" value="PARP_reg"/>
    <property type="match status" value="1"/>
</dbReference>
<dbReference type="GO" id="GO:0003950">
    <property type="term" value="F:NAD+ poly-ADP-ribosyltransferase activity"/>
    <property type="evidence" value="ECO:0007669"/>
    <property type="project" value="UniProtKB-EC"/>
</dbReference>
<gene>
    <name evidence="9" type="ORF">chiPu_0026173</name>
</gene>
<keyword evidence="4" id="KW-0227">DNA damage</keyword>
<organism evidence="9 10">
    <name type="scientific">Chiloscyllium punctatum</name>
    <name type="common">Brownbanded bambooshark</name>
    <name type="synonym">Hemiscyllium punctatum</name>
    <dbReference type="NCBI Taxonomy" id="137246"/>
    <lineage>
        <taxon>Eukaryota</taxon>
        <taxon>Metazoa</taxon>
        <taxon>Chordata</taxon>
        <taxon>Craniata</taxon>
        <taxon>Vertebrata</taxon>
        <taxon>Chondrichthyes</taxon>
        <taxon>Elasmobranchii</taxon>
        <taxon>Galeomorphii</taxon>
        <taxon>Galeoidea</taxon>
        <taxon>Orectolobiformes</taxon>
        <taxon>Hemiscylliidae</taxon>
        <taxon>Chiloscyllium</taxon>
    </lineage>
</organism>
<dbReference type="PANTHER" id="PTHR10459">
    <property type="entry name" value="DNA LIGASE"/>
    <property type="match status" value="1"/>
</dbReference>
<dbReference type="GO" id="GO:1990404">
    <property type="term" value="F:NAD+-protein mono-ADP-ribosyltransferase activity"/>
    <property type="evidence" value="ECO:0007669"/>
    <property type="project" value="TreeGrafter"/>
</dbReference>
<dbReference type="GO" id="GO:0005730">
    <property type="term" value="C:nucleolus"/>
    <property type="evidence" value="ECO:0007669"/>
    <property type="project" value="TreeGrafter"/>
</dbReference>
<keyword evidence="6" id="KW-0234">DNA repair</keyword>
<evidence type="ECO:0000256" key="4">
    <source>
        <dbReference type="ARBA" id="ARBA00022763"/>
    </source>
</evidence>
<reference evidence="9 10" key="1">
    <citation type="journal article" date="2018" name="Nat. Ecol. Evol.">
        <title>Shark genomes provide insights into elasmobranch evolution and the origin of vertebrates.</title>
        <authorList>
            <person name="Hara Y"/>
            <person name="Yamaguchi K"/>
            <person name="Onimaru K"/>
            <person name="Kadota M"/>
            <person name="Koyanagi M"/>
            <person name="Keeley SD"/>
            <person name="Tatsumi K"/>
            <person name="Tanaka K"/>
            <person name="Motone F"/>
            <person name="Kageyama Y"/>
            <person name="Nozu R"/>
            <person name="Adachi N"/>
            <person name="Nishimura O"/>
            <person name="Nakagawa R"/>
            <person name="Tanegashima C"/>
            <person name="Kiyatake I"/>
            <person name="Matsumoto R"/>
            <person name="Murakumo K"/>
            <person name="Nishida K"/>
            <person name="Terakita A"/>
            <person name="Kuratani S"/>
            <person name="Sato K"/>
            <person name="Hyodo S Kuraku.S."/>
        </authorList>
    </citation>
    <scope>NUCLEOTIDE SEQUENCE [LARGE SCALE GENOMIC DNA]</scope>
</reference>
<dbReference type="GO" id="GO:0006302">
    <property type="term" value="P:double-strand break repair"/>
    <property type="evidence" value="ECO:0007669"/>
    <property type="project" value="TreeGrafter"/>
</dbReference>
<evidence type="ECO:0000256" key="5">
    <source>
        <dbReference type="ARBA" id="ARBA00023027"/>
    </source>
</evidence>
<accession>A0A401THJ6</accession>
<evidence type="ECO:0000256" key="7">
    <source>
        <dbReference type="ARBA" id="ARBA00033987"/>
    </source>
</evidence>
<evidence type="ECO:0000256" key="3">
    <source>
        <dbReference type="ARBA" id="ARBA00022679"/>
    </source>
</evidence>
<sequence>MGHDHAQRAHPTDLLVPMLQQSTKVGQTEKVPKLESKLDHRVQELIELICNIKAMEEMVVQMKYDTKKAPLGKKTDWTLNV</sequence>
<evidence type="ECO:0000256" key="2">
    <source>
        <dbReference type="ARBA" id="ARBA00022676"/>
    </source>
</evidence>
<protein>
    <recommendedName>
        <fullName evidence="1">NAD(+) ADP-ribosyltransferase</fullName>
        <ecNumber evidence="1">2.4.2.30</ecNumber>
    </recommendedName>
</protein>
<dbReference type="AlphaFoldDB" id="A0A401THJ6"/>
<dbReference type="PANTHER" id="PTHR10459:SF60">
    <property type="entry name" value="POLY [ADP-RIBOSE] POLYMERASE 2"/>
    <property type="match status" value="1"/>
</dbReference>
<dbReference type="PROSITE" id="PS51060">
    <property type="entry name" value="PARP_ALPHA_HD"/>
    <property type="match status" value="1"/>
</dbReference>
<dbReference type="EC" id="2.4.2.30" evidence="1"/>
<evidence type="ECO:0000313" key="9">
    <source>
        <dbReference type="EMBL" id="GCC42119.1"/>
    </source>
</evidence>
<dbReference type="GO" id="GO:0070212">
    <property type="term" value="P:protein poly-ADP-ribosylation"/>
    <property type="evidence" value="ECO:0007669"/>
    <property type="project" value="TreeGrafter"/>
</dbReference>